<protein>
    <submittedName>
        <fullName evidence="2">ATP synthase F0 subunit 8</fullName>
    </submittedName>
</protein>
<dbReference type="EMBL" id="MG737716">
    <property type="protein sequence ID" value="AWV83175.1"/>
    <property type="molecule type" value="Genomic_DNA"/>
</dbReference>
<reference evidence="2" key="1">
    <citation type="journal article" date="2018" name="J. Hered.">
        <title>One hundred mitochondrial genomes of cicadas.</title>
        <authorList>
            <person name="Lukasik P."/>
            <person name="Chong R.A."/>
            <person name="Nazario K."/>
            <person name="Matsuura Y."/>
            <person name="Bublitz D."/>
            <person name="Campbell M.A."/>
            <person name="Meyer M."/>
            <person name="Van Leuven J.T."/>
            <person name="Pessacq P."/>
            <person name="Veloso C."/>
            <person name="Simon C."/>
            <person name="McCutcheon J.P."/>
        </authorList>
    </citation>
    <scope>NUCLEOTIDE SEQUENCE</scope>
    <source>
        <strain evidence="2">AURJAP</strain>
        <tissue evidence="2">Bacteriome</tissue>
    </source>
</reference>
<evidence type="ECO:0000313" key="2">
    <source>
        <dbReference type="EMBL" id="AWV83175.1"/>
    </source>
</evidence>
<accession>A0A344ALC7</accession>
<name>A0A344ALC7_9HEMI</name>
<evidence type="ECO:0000256" key="1">
    <source>
        <dbReference type="SAM" id="Phobius"/>
    </source>
</evidence>
<reference evidence="2" key="2">
    <citation type="journal article" date="2018" name="Proc. Natl. Acad. Sci. U.S.A.">
        <title>Recurrent symbiont recruitment from fungal parasites in cicadas.</title>
        <authorList>
            <person name="Yu M."/>
            <person name="Moriyama M."/>
            <person name="Lukasik P."/>
            <person name="Vanderpool D."/>
            <person name="Tanahashi M."/>
            <person name="Meng X.-Y."/>
            <person name="McCutcheon J.P."/>
            <person name="Fukatsu T."/>
        </authorList>
    </citation>
    <scope>NUCLEOTIDE SEQUENCE</scope>
    <source>
        <strain evidence="2">AURJAP</strain>
        <tissue evidence="2">Bacteriome</tissue>
    </source>
</reference>
<dbReference type="AlphaFoldDB" id="A0A344ALC7"/>
<geneLocation type="mitochondrion" evidence="2"/>
<organism evidence="2">
    <name type="scientific">Auritibicen japonicus</name>
    <dbReference type="NCBI Taxonomy" id="1761006"/>
    <lineage>
        <taxon>Eukaryota</taxon>
        <taxon>Metazoa</taxon>
        <taxon>Ecdysozoa</taxon>
        <taxon>Arthropoda</taxon>
        <taxon>Hexapoda</taxon>
        <taxon>Insecta</taxon>
        <taxon>Pterygota</taxon>
        <taxon>Neoptera</taxon>
        <taxon>Paraneoptera</taxon>
        <taxon>Hemiptera</taxon>
        <taxon>Auchenorrhyncha</taxon>
        <taxon>Cicadoidea</taxon>
        <taxon>Cicadidae</taxon>
        <taxon>Cicadinae</taxon>
        <taxon>Cryptotympanini</taxon>
        <taxon>Auritibicen</taxon>
    </lineage>
</organism>
<keyword evidence="1" id="KW-1133">Transmembrane helix</keyword>
<keyword evidence="1" id="KW-0472">Membrane</keyword>
<keyword evidence="2" id="KW-0496">Mitochondrion</keyword>
<feature type="transmembrane region" description="Helical" evidence="1">
    <location>
        <begin position="6"/>
        <end position="31"/>
    </location>
</feature>
<proteinExistence type="predicted"/>
<sequence>MPQMSPMYWLILMFFFISMLMLMIMFIYFIIYKKPNYRFINFVENKMNWLW</sequence>
<gene>
    <name evidence="2" type="primary">atp8</name>
</gene>
<keyword evidence="1" id="KW-0812">Transmembrane</keyword>